<organism evidence="1 2">
    <name type="scientific">Boletus reticuloceps</name>
    <dbReference type="NCBI Taxonomy" id="495285"/>
    <lineage>
        <taxon>Eukaryota</taxon>
        <taxon>Fungi</taxon>
        <taxon>Dikarya</taxon>
        <taxon>Basidiomycota</taxon>
        <taxon>Agaricomycotina</taxon>
        <taxon>Agaricomycetes</taxon>
        <taxon>Agaricomycetidae</taxon>
        <taxon>Boletales</taxon>
        <taxon>Boletineae</taxon>
        <taxon>Boletaceae</taxon>
        <taxon>Boletoideae</taxon>
        <taxon>Boletus</taxon>
    </lineage>
</organism>
<dbReference type="EMBL" id="JAGFBS010000074">
    <property type="protein sequence ID" value="KAG6369577.1"/>
    <property type="molecule type" value="Genomic_DNA"/>
</dbReference>
<dbReference type="AlphaFoldDB" id="A0A8I2YCV4"/>
<dbReference type="InterPro" id="IPR036322">
    <property type="entry name" value="WD40_repeat_dom_sf"/>
</dbReference>
<dbReference type="SUPFAM" id="SSF50978">
    <property type="entry name" value="WD40 repeat-like"/>
    <property type="match status" value="1"/>
</dbReference>
<name>A0A8I2YCV4_9AGAM</name>
<protein>
    <submittedName>
        <fullName evidence="1">Uncharacterized protein</fullName>
    </submittedName>
</protein>
<gene>
    <name evidence="1" type="ORF">JVT61DRAFT_14235</name>
</gene>
<comment type="caution">
    <text evidence="1">The sequence shown here is derived from an EMBL/GenBank/DDBJ whole genome shotgun (WGS) entry which is preliminary data.</text>
</comment>
<dbReference type="Gene3D" id="2.130.10.10">
    <property type="entry name" value="YVTN repeat-like/Quinoprotein amine dehydrogenase"/>
    <property type="match status" value="1"/>
</dbReference>
<keyword evidence="2" id="KW-1185">Reference proteome</keyword>
<proteinExistence type="predicted"/>
<evidence type="ECO:0000313" key="1">
    <source>
        <dbReference type="EMBL" id="KAG6369577.1"/>
    </source>
</evidence>
<reference evidence="1" key="1">
    <citation type="submission" date="2021-03" db="EMBL/GenBank/DDBJ databases">
        <title>Evolutionary innovations through gain and loss of genes in the ectomycorrhizal Boletales.</title>
        <authorList>
            <person name="Wu G."/>
            <person name="Miyauchi S."/>
            <person name="Morin E."/>
            <person name="Yang Z.-L."/>
            <person name="Xu J."/>
            <person name="Martin F.M."/>
        </authorList>
    </citation>
    <scope>NUCLEOTIDE SEQUENCE</scope>
    <source>
        <strain evidence="1">BR01</strain>
    </source>
</reference>
<evidence type="ECO:0000313" key="2">
    <source>
        <dbReference type="Proteomes" id="UP000683000"/>
    </source>
</evidence>
<dbReference type="OrthoDB" id="2699540at2759"/>
<dbReference type="Proteomes" id="UP000683000">
    <property type="component" value="Unassembled WGS sequence"/>
</dbReference>
<accession>A0A8I2YCV4</accession>
<dbReference type="InterPro" id="IPR015943">
    <property type="entry name" value="WD40/YVTN_repeat-like_dom_sf"/>
</dbReference>
<sequence>MVMHIDVNIGQTYSSWTVPGDPANLFGSIAFGSVALSNNGRFVVAFVGHSISLWDTSTSARISSDIRRTAHIWSIALSSDDNYLAVSDANNKITLLNLNDIISNYYLVGQGAAQPHQNRRVEDLQPQNADLRGKLNALELRVDELSQGTTWSHELLRAEQPIPLRILDGNYRIKSKTRDLCLTWSEDGSGRVCAQSNESSPFQVVCHHFLWPGLYALIVDPDSGPYLPLPMEPTASCVIDATRTR</sequence>